<dbReference type="GO" id="GO:0005856">
    <property type="term" value="C:cytoskeleton"/>
    <property type="evidence" value="ECO:0007669"/>
    <property type="project" value="UniProtKB-SubCell"/>
</dbReference>
<keyword evidence="5" id="KW-0206">Cytoskeleton</keyword>
<dbReference type="PANTHER" id="PTHR33668">
    <property type="entry name" value="PROTEIN BRICK1"/>
    <property type="match status" value="1"/>
</dbReference>
<dbReference type="Proteomes" id="UP001209570">
    <property type="component" value="Unassembled WGS sequence"/>
</dbReference>
<keyword evidence="4" id="KW-0175">Coiled coil</keyword>
<comment type="subcellular location">
    <subcellularLocation>
        <location evidence="1">Cytoplasm</location>
        <location evidence="1">Cytoskeleton</location>
    </subcellularLocation>
</comment>
<dbReference type="Gene3D" id="1.20.5.110">
    <property type="match status" value="1"/>
</dbReference>
<evidence type="ECO:0000256" key="2">
    <source>
        <dbReference type="ARBA" id="ARBA00005620"/>
    </source>
</evidence>
<dbReference type="InterPro" id="IPR033378">
    <property type="entry name" value="BRICK1"/>
</dbReference>
<protein>
    <submittedName>
        <fullName evidence="6">Uncharacterized protein</fullName>
    </submittedName>
</protein>
<evidence type="ECO:0000256" key="1">
    <source>
        <dbReference type="ARBA" id="ARBA00004245"/>
    </source>
</evidence>
<dbReference type="GO" id="GO:0008064">
    <property type="term" value="P:regulation of actin polymerization or depolymerization"/>
    <property type="evidence" value="ECO:0007669"/>
    <property type="project" value="TreeGrafter"/>
</dbReference>
<dbReference type="GO" id="GO:0007015">
    <property type="term" value="P:actin filament organization"/>
    <property type="evidence" value="ECO:0007669"/>
    <property type="project" value="InterPro"/>
</dbReference>
<organism evidence="6 7">
    <name type="scientific">Pythium insidiosum</name>
    <name type="common">Pythiosis disease agent</name>
    <dbReference type="NCBI Taxonomy" id="114742"/>
    <lineage>
        <taxon>Eukaryota</taxon>
        <taxon>Sar</taxon>
        <taxon>Stramenopiles</taxon>
        <taxon>Oomycota</taxon>
        <taxon>Peronosporomycetes</taxon>
        <taxon>Pythiales</taxon>
        <taxon>Pythiaceae</taxon>
        <taxon>Pythium</taxon>
    </lineage>
</organism>
<accession>A0AAD5QF52</accession>
<evidence type="ECO:0000313" key="6">
    <source>
        <dbReference type="EMBL" id="KAJ0410319.1"/>
    </source>
</evidence>
<evidence type="ECO:0000313" key="7">
    <source>
        <dbReference type="Proteomes" id="UP001209570"/>
    </source>
</evidence>
<dbReference type="GO" id="GO:0044877">
    <property type="term" value="F:protein-containing complex binding"/>
    <property type="evidence" value="ECO:0007669"/>
    <property type="project" value="InterPro"/>
</dbReference>
<evidence type="ECO:0000256" key="4">
    <source>
        <dbReference type="ARBA" id="ARBA00023054"/>
    </source>
</evidence>
<sequence>MLSLTHWLAAVRSPVAARARLLRDDWDARESIDGIQLQLLQVVEFLNRFRECRLARHARTTQRLATLDMKLHSMERQLRYLEAAVRPSPTGA</sequence>
<dbReference type="AlphaFoldDB" id="A0AAD5QF52"/>
<keyword evidence="7" id="KW-1185">Reference proteome</keyword>
<proteinExistence type="inferred from homology"/>
<dbReference type="PANTHER" id="PTHR33668:SF1">
    <property type="entry name" value="PROTEIN BRICK1"/>
    <property type="match status" value="1"/>
</dbReference>
<comment type="similarity">
    <text evidence="2">Belongs to the BRK1 family.</text>
</comment>
<keyword evidence="3" id="KW-0963">Cytoplasm</keyword>
<name>A0AAD5QF52_PYTIN</name>
<evidence type="ECO:0000256" key="5">
    <source>
        <dbReference type="ARBA" id="ARBA00023212"/>
    </source>
</evidence>
<reference evidence="6" key="1">
    <citation type="submission" date="2021-12" db="EMBL/GenBank/DDBJ databases">
        <title>Prjna785345.</title>
        <authorList>
            <person name="Rujirawat T."/>
            <person name="Krajaejun T."/>
        </authorList>
    </citation>
    <scope>NUCLEOTIDE SEQUENCE</scope>
    <source>
        <strain evidence="6">Pi057C3</strain>
    </source>
</reference>
<dbReference type="GO" id="GO:0031209">
    <property type="term" value="C:SCAR complex"/>
    <property type="evidence" value="ECO:0007669"/>
    <property type="project" value="InterPro"/>
</dbReference>
<dbReference type="EMBL" id="JAKCXM010000001">
    <property type="protein sequence ID" value="KAJ0410319.1"/>
    <property type="molecule type" value="Genomic_DNA"/>
</dbReference>
<dbReference type="GO" id="GO:0048870">
    <property type="term" value="P:cell motility"/>
    <property type="evidence" value="ECO:0007669"/>
    <property type="project" value="TreeGrafter"/>
</dbReference>
<comment type="caution">
    <text evidence="6">The sequence shown here is derived from an EMBL/GenBank/DDBJ whole genome shotgun (WGS) entry which is preliminary data.</text>
</comment>
<evidence type="ECO:0000256" key="3">
    <source>
        <dbReference type="ARBA" id="ARBA00022490"/>
    </source>
</evidence>
<gene>
    <name evidence="6" type="ORF">P43SY_002651</name>
</gene>